<proteinExistence type="predicted"/>
<evidence type="ECO:0000259" key="1">
    <source>
        <dbReference type="SMART" id="SM00954"/>
    </source>
</evidence>
<dbReference type="Pfam" id="PF04607">
    <property type="entry name" value="RelA_SpoT"/>
    <property type="match status" value="1"/>
</dbReference>
<dbReference type="AlphaFoldDB" id="A0AAU0PWT1"/>
<accession>A0AAU0PWT1</accession>
<dbReference type="GO" id="GO:0015969">
    <property type="term" value="P:guanosine tetraphosphate metabolic process"/>
    <property type="evidence" value="ECO:0007669"/>
    <property type="project" value="InterPro"/>
</dbReference>
<evidence type="ECO:0000313" key="2">
    <source>
        <dbReference type="EMBL" id="WPF24377.1"/>
    </source>
</evidence>
<keyword evidence="3" id="KW-1185">Reference proteome</keyword>
<dbReference type="Proteomes" id="UP001174314">
    <property type="component" value="Chromosome"/>
</dbReference>
<dbReference type="KEGG" id="cpsk:Q0N40_07450"/>
<dbReference type="SUPFAM" id="SSF81301">
    <property type="entry name" value="Nucleotidyltransferase"/>
    <property type="match status" value="1"/>
</dbReference>
<dbReference type="InterPro" id="IPR007685">
    <property type="entry name" value="RelA_SpoT"/>
</dbReference>
<organism evidence="2 3">
    <name type="scientific">Corynebacterium pseudokroppenstedtii</name>
    <dbReference type="NCBI Taxonomy" id="2804917"/>
    <lineage>
        <taxon>Bacteria</taxon>
        <taxon>Bacillati</taxon>
        <taxon>Actinomycetota</taxon>
        <taxon>Actinomycetes</taxon>
        <taxon>Mycobacteriales</taxon>
        <taxon>Corynebacteriaceae</taxon>
        <taxon>Corynebacterium</taxon>
    </lineage>
</organism>
<reference evidence="2 3" key="1">
    <citation type="submission" date="2023-10" db="EMBL/GenBank/DDBJ databases">
        <title>complete genome sequence of Corynebacterium pseudokroppenstedtii P15-C1.</title>
        <authorList>
            <person name="Bruggemann H."/>
            <person name="Poehlein A."/>
        </authorList>
    </citation>
    <scope>NUCLEOTIDE SEQUENCE [LARGE SCALE GENOMIC DNA]</scope>
    <source>
        <strain evidence="2 3">P15_C1</strain>
    </source>
</reference>
<dbReference type="InterPro" id="IPR043519">
    <property type="entry name" value="NT_sf"/>
</dbReference>
<dbReference type="Gene3D" id="3.30.460.10">
    <property type="entry name" value="Beta Polymerase, domain 2"/>
    <property type="match status" value="1"/>
</dbReference>
<sequence length="270" mass="31268">MGKALREGEDYDTELFAQFMRHRGMLIEELGLIIKEEFESSILDQAEDNEDVEPNSNLYRYSCRPKNLLTLVEKLRRMRTTPIDRIQDVAGLRLDLDCTLEMQDTVARRLEDVMKASGAKRTRILDMRANPHNGYRAVHIHVDFPAGKAEIQIRTPLQAEWANAYEIAADIFGRQIRYEGGCETLDEKDQRIVYALHDISDMVYNFELSQQEVRSRHRKDHKLGAIAPAVTENNLKIEEVYATISNLRRLLKEHRDNLETSPLSLDERKG</sequence>
<protein>
    <submittedName>
        <fullName evidence="2">GTP pyrophosphokinase</fullName>
    </submittedName>
</protein>
<name>A0AAU0PWT1_9CORY</name>
<feature type="domain" description="RelA/SpoT" evidence="1">
    <location>
        <begin position="63"/>
        <end position="177"/>
    </location>
</feature>
<dbReference type="SMART" id="SM00954">
    <property type="entry name" value="RelA_SpoT"/>
    <property type="match status" value="1"/>
</dbReference>
<dbReference type="CDD" id="cd05399">
    <property type="entry name" value="NT_Rel-Spo_like"/>
    <property type="match status" value="1"/>
</dbReference>
<evidence type="ECO:0000313" key="3">
    <source>
        <dbReference type="Proteomes" id="UP001174314"/>
    </source>
</evidence>
<dbReference type="RefSeq" id="WP_221913847.1">
    <property type="nucleotide sequence ID" value="NZ_CP137757.1"/>
</dbReference>
<gene>
    <name evidence="2" type="ORF">Q0N40_07450</name>
</gene>
<dbReference type="EMBL" id="CP137757">
    <property type="protein sequence ID" value="WPF24377.1"/>
    <property type="molecule type" value="Genomic_DNA"/>
</dbReference>